<dbReference type="Gene3D" id="1.50.10.20">
    <property type="match status" value="1"/>
</dbReference>
<comment type="cofactor">
    <cofactor evidence="9">
        <name>Zn(2+)</name>
        <dbReference type="ChEBI" id="CHEBI:29105"/>
    </cofactor>
    <text evidence="9">Binds 1 zinc ion per subunit.</text>
</comment>
<keyword evidence="5 9" id="KW-0479">Metal-binding</keyword>
<evidence type="ECO:0000256" key="1">
    <source>
        <dbReference type="ARBA" id="ARBA00010497"/>
    </source>
</evidence>
<evidence type="ECO:0000256" key="7">
    <source>
        <dbReference type="ARBA" id="ARBA00022833"/>
    </source>
</evidence>
<keyword evidence="6" id="KW-0677">Repeat</keyword>
<dbReference type="Proteomes" id="UP001465755">
    <property type="component" value="Unassembled WGS sequence"/>
</dbReference>
<dbReference type="PANTHER" id="PTHR11774:SF11">
    <property type="entry name" value="GERANYLGERANYL TRANSFERASE TYPE-2 SUBUNIT BETA"/>
    <property type="match status" value="1"/>
</dbReference>
<accession>A0AAW1PWN6</accession>
<dbReference type="GO" id="GO:0004663">
    <property type="term" value="F:Rab geranylgeranyltransferase activity"/>
    <property type="evidence" value="ECO:0007669"/>
    <property type="project" value="UniProtKB-UniRule"/>
</dbReference>
<organism evidence="11 12">
    <name type="scientific">Symbiochloris irregularis</name>
    <dbReference type="NCBI Taxonomy" id="706552"/>
    <lineage>
        <taxon>Eukaryota</taxon>
        <taxon>Viridiplantae</taxon>
        <taxon>Chlorophyta</taxon>
        <taxon>core chlorophytes</taxon>
        <taxon>Trebouxiophyceae</taxon>
        <taxon>Trebouxiales</taxon>
        <taxon>Trebouxiaceae</taxon>
        <taxon>Symbiochloris</taxon>
    </lineage>
</organism>
<sequence>MDSEPGTSGRLVVDRHARYICTFAKAVDTLEFYLTEHFRLSGVYWGVTALALLGHLHNLDGEGIVKWVLSCQNADGGFGGSPRHDSHILYTLSAVQILVLYDKLELVDADQVASYISKLQQSNGSFIGDSWGEVDTRFSYVALCCCWLLDRLDRLNVRKAAQYVASCRNFDGGFGCTPGNESHAGQVFVCVAALHIADSLDLLDADLLCWLSERQTAGGGLNGRPEKLPDVCYSWWCLSALSILGRLHWIDQTALQDFILSCQDEDDGGISDRPEDMVDVFHTFFGIAGLCLMGHPGLKAVDPTFALPLEDGFAANFLNENE</sequence>
<dbReference type="GO" id="GO:0046872">
    <property type="term" value="F:metal ion binding"/>
    <property type="evidence" value="ECO:0007669"/>
    <property type="project" value="UniProtKB-KW"/>
</dbReference>
<protein>
    <recommendedName>
        <fullName evidence="9">Geranylgeranyl transferase type-2 subunit beta</fullName>
        <ecNumber evidence="9">2.5.1.60</ecNumber>
    </recommendedName>
</protein>
<comment type="function">
    <text evidence="9">Catalyzes the transfer of a geranylgeranyl moiety from geranylgeranyl diphosphate to both cysteines of proteins with the C-terminal sequence -XXCC, -XCXC and -CCXX.</text>
</comment>
<comment type="subunit">
    <text evidence="2">Heterodimer of an alpha and a beta subunit.</text>
</comment>
<reference evidence="11 12" key="1">
    <citation type="journal article" date="2024" name="Nat. Commun.">
        <title>Phylogenomics reveals the evolutionary origins of lichenization in chlorophyte algae.</title>
        <authorList>
            <person name="Puginier C."/>
            <person name="Libourel C."/>
            <person name="Otte J."/>
            <person name="Skaloud P."/>
            <person name="Haon M."/>
            <person name="Grisel S."/>
            <person name="Petersen M."/>
            <person name="Berrin J.G."/>
            <person name="Delaux P.M."/>
            <person name="Dal Grande F."/>
            <person name="Keller J."/>
        </authorList>
    </citation>
    <scope>NUCLEOTIDE SEQUENCE [LARGE SCALE GENOMIC DNA]</scope>
    <source>
        <strain evidence="11 12">SAG 2036</strain>
    </source>
</reference>
<keyword evidence="7 9" id="KW-0862">Zinc</keyword>
<dbReference type="InterPro" id="IPR008930">
    <property type="entry name" value="Terpenoid_cyclase/PrenylTrfase"/>
</dbReference>
<dbReference type="SUPFAM" id="SSF48239">
    <property type="entry name" value="Terpenoid cyclases/Protein prenyltransferases"/>
    <property type="match status" value="1"/>
</dbReference>
<dbReference type="CDD" id="cd02894">
    <property type="entry name" value="GGTase-II"/>
    <property type="match status" value="1"/>
</dbReference>
<evidence type="ECO:0000259" key="10">
    <source>
        <dbReference type="Pfam" id="PF00432"/>
    </source>
</evidence>
<evidence type="ECO:0000313" key="11">
    <source>
        <dbReference type="EMBL" id="KAK9812584.1"/>
    </source>
</evidence>
<keyword evidence="3 9" id="KW-0637">Prenyltransferase</keyword>
<evidence type="ECO:0000256" key="6">
    <source>
        <dbReference type="ARBA" id="ARBA00022737"/>
    </source>
</evidence>
<dbReference type="AlphaFoldDB" id="A0AAW1PWN6"/>
<dbReference type="GO" id="GO:0072657">
    <property type="term" value="P:protein localization to membrane"/>
    <property type="evidence" value="ECO:0007669"/>
    <property type="project" value="UniProtKB-ARBA"/>
</dbReference>
<evidence type="ECO:0000313" key="12">
    <source>
        <dbReference type="Proteomes" id="UP001465755"/>
    </source>
</evidence>
<evidence type="ECO:0000256" key="3">
    <source>
        <dbReference type="ARBA" id="ARBA00022602"/>
    </source>
</evidence>
<dbReference type="Pfam" id="PF00432">
    <property type="entry name" value="Prenyltrans"/>
    <property type="match status" value="1"/>
</dbReference>
<evidence type="ECO:0000256" key="8">
    <source>
        <dbReference type="ARBA" id="ARBA00047658"/>
    </source>
</evidence>
<dbReference type="InterPro" id="IPR026873">
    <property type="entry name" value="Ptb1"/>
</dbReference>
<comment type="catalytic activity">
    <reaction evidence="8 9">
        <text>geranylgeranyl diphosphate + L-cysteinyl-[protein] = S-geranylgeranyl-L-cysteinyl-[protein] + diphosphate</text>
        <dbReference type="Rhea" id="RHEA:21240"/>
        <dbReference type="Rhea" id="RHEA-COMP:10131"/>
        <dbReference type="Rhea" id="RHEA-COMP:11537"/>
        <dbReference type="ChEBI" id="CHEBI:29950"/>
        <dbReference type="ChEBI" id="CHEBI:33019"/>
        <dbReference type="ChEBI" id="CHEBI:57533"/>
        <dbReference type="ChEBI" id="CHEBI:86021"/>
        <dbReference type="EC" id="2.5.1.60"/>
    </reaction>
</comment>
<evidence type="ECO:0000256" key="5">
    <source>
        <dbReference type="ARBA" id="ARBA00022723"/>
    </source>
</evidence>
<comment type="caution">
    <text evidence="11">The sequence shown here is derived from an EMBL/GenBank/DDBJ whole genome shotgun (WGS) entry which is preliminary data.</text>
</comment>
<feature type="domain" description="Prenyltransferase alpha-alpha toroid" evidence="10">
    <location>
        <begin position="12"/>
        <end position="306"/>
    </location>
</feature>
<name>A0AAW1PWN6_9CHLO</name>
<evidence type="ECO:0000256" key="2">
    <source>
        <dbReference type="ARBA" id="ARBA00011355"/>
    </source>
</evidence>
<evidence type="ECO:0000256" key="4">
    <source>
        <dbReference type="ARBA" id="ARBA00022679"/>
    </source>
</evidence>
<dbReference type="EMBL" id="JALJOQ010000006">
    <property type="protein sequence ID" value="KAK9812584.1"/>
    <property type="molecule type" value="Genomic_DNA"/>
</dbReference>
<dbReference type="EC" id="2.5.1.60" evidence="9"/>
<evidence type="ECO:0000256" key="9">
    <source>
        <dbReference type="RuleBase" id="RU365076"/>
    </source>
</evidence>
<comment type="similarity">
    <text evidence="1 9">Belongs to the protein prenyltransferase subunit beta family.</text>
</comment>
<gene>
    <name evidence="11" type="ORF">WJX73_010430</name>
</gene>
<keyword evidence="12" id="KW-1185">Reference proteome</keyword>
<dbReference type="PANTHER" id="PTHR11774">
    <property type="entry name" value="GERANYLGERANYL TRANSFERASE TYPE BETA SUBUNIT"/>
    <property type="match status" value="1"/>
</dbReference>
<dbReference type="GO" id="GO:0005968">
    <property type="term" value="C:Rab-protein geranylgeranyltransferase complex"/>
    <property type="evidence" value="ECO:0007669"/>
    <property type="project" value="UniProtKB-UniRule"/>
</dbReference>
<dbReference type="InterPro" id="IPR045089">
    <property type="entry name" value="PGGT1B-like"/>
</dbReference>
<proteinExistence type="inferred from homology"/>
<dbReference type="FunFam" id="1.50.10.20:FF:000012">
    <property type="entry name" value="Geranylgeranyl transferase type-2 subunit beta"/>
    <property type="match status" value="1"/>
</dbReference>
<dbReference type="InterPro" id="IPR001330">
    <property type="entry name" value="Prenyltrans"/>
</dbReference>
<keyword evidence="4 9" id="KW-0808">Transferase</keyword>